<dbReference type="AlphaFoldDB" id="A0A0H3K5W5"/>
<evidence type="ECO:0000313" key="2">
    <source>
        <dbReference type="Proteomes" id="UP000006386"/>
    </source>
</evidence>
<evidence type="ECO:0000313" key="1">
    <source>
        <dbReference type="EMBL" id="BAF66486.1"/>
    </source>
</evidence>
<dbReference type="HOGENOM" id="CLU_3296768_0_0_9"/>
<gene>
    <name evidence="1" type="ordered locus">NWMN_0214</name>
</gene>
<proteinExistence type="predicted"/>
<name>A0A0H3K5W5_STAAE</name>
<reference evidence="1 2" key="1">
    <citation type="journal article" date="2008" name="J. Bacteriol.">
        <title>Genome sequence of Staphylococcus aureus strain Newman and comparative analysis of staphylococcal genomes: polymorphism and evolution of two major pathogenicity islands.</title>
        <authorList>
            <person name="Baba T."/>
            <person name="Bae T."/>
            <person name="Schneewind O."/>
            <person name="Takeuchi F."/>
            <person name="Hiramatsu K."/>
        </authorList>
    </citation>
    <scope>NUCLEOTIDE SEQUENCE [LARGE SCALE GENOMIC DNA]</scope>
    <source>
        <strain evidence="1 2">Newman</strain>
    </source>
</reference>
<accession>A0A0H3K5W5</accession>
<sequence>MKSFAPLSSKSISAFNFVLDFKMKLIGSSAYLMPIFNVDF</sequence>
<dbReference type="EMBL" id="AP009351">
    <property type="protein sequence ID" value="BAF66486.1"/>
    <property type="molecule type" value="Genomic_DNA"/>
</dbReference>
<dbReference type="KEGG" id="sae:NWMN_0214"/>
<protein>
    <submittedName>
        <fullName evidence="1">Uncharacterized protein</fullName>
    </submittedName>
</protein>
<organism evidence="1 2">
    <name type="scientific">Staphylococcus aureus (strain Newman)</name>
    <dbReference type="NCBI Taxonomy" id="426430"/>
    <lineage>
        <taxon>Bacteria</taxon>
        <taxon>Bacillati</taxon>
        <taxon>Bacillota</taxon>
        <taxon>Bacilli</taxon>
        <taxon>Bacillales</taxon>
        <taxon>Staphylococcaceae</taxon>
        <taxon>Staphylococcus</taxon>
    </lineage>
</organism>
<dbReference type="Proteomes" id="UP000006386">
    <property type="component" value="Chromosome"/>
</dbReference>